<dbReference type="PANTHER" id="PTHR35011">
    <property type="entry name" value="2,3-DIKETO-L-GULONATE TRAP TRANSPORTER SMALL PERMEASE PROTEIN YIAM"/>
    <property type="match status" value="1"/>
</dbReference>
<evidence type="ECO:0000256" key="4">
    <source>
        <dbReference type="ARBA" id="ARBA00022519"/>
    </source>
</evidence>
<comment type="function">
    <text evidence="9">Part of the tripartite ATP-independent periplasmic (TRAP) transport system.</text>
</comment>
<feature type="domain" description="Tripartite ATP-independent periplasmic transporters DctQ component" evidence="10">
    <location>
        <begin position="109"/>
        <end position="241"/>
    </location>
</feature>
<comment type="similarity">
    <text evidence="8 9">Belongs to the TRAP transporter small permease family.</text>
</comment>
<dbReference type="InterPro" id="IPR055348">
    <property type="entry name" value="DctQ"/>
</dbReference>
<evidence type="ECO:0000256" key="7">
    <source>
        <dbReference type="ARBA" id="ARBA00023136"/>
    </source>
</evidence>
<keyword evidence="5 9" id="KW-0812">Transmembrane</keyword>
<keyword evidence="2 9" id="KW-0813">Transport</keyword>
<proteinExistence type="inferred from homology"/>
<feature type="transmembrane region" description="Helical" evidence="9">
    <location>
        <begin position="88"/>
        <end position="115"/>
    </location>
</feature>
<feature type="transmembrane region" description="Helical" evidence="9">
    <location>
        <begin position="172"/>
        <end position="193"/>
    </location>
</feature>
<evidence type="ECO:0000256" key="6">
    <source>
        <dbReference type="ARBA" id="ARBA00022989"/>
    </source>
</evidence>
<comment type="caution">
    <text evidence="11">The sequence shown here is derived from an EMBL/GenBank/DDBJ whole genome shotgun (WGS) entry which is preliminary data.</text>
</comment>
<keyword evidence="6 9" id="KW-1133">Transmembrane helix</keyword>
<dbReference type="Proteomes" id="UP001595632">
    <property type="component" value="Unassembled WGS sequence"/>
</dbReference>
<evidence type="ECO:0000256" key="2">
    <source>
        <dbReference type="ARBA" id="ARBA00022448"/>
    </source>
</evidence>
<dbReference type="Pfam" id="PF04290">
    <property type="entry name" value="DctQ"/>
    <property type="match status" value="1"/>
</dbReference>
<evidence type="ECO:0000256" key="5">
    <source>
        <dbReference type="ARBA" id="ARBA00022692"/>
    </source>
</evidence>
<protein>
    <recommendedName>
        <fullName evidence="9">TRAP transporter small permease protein</fullName>
    </recommendedName>
</protein>
<keyword evidence="7 9" id="KW-0472">Membrane</keyword>
<dbReference type="PANTHER" id="PTHR35011:SF4">
    <property type="entry name" value="SLL1102 PROTEIN"/>
    <property type="match status" value="1"/>
</dbReference>
<evidence type="ECO:0000313" key="11">
    <source>
        <dbReference type="EMBL" id="MFC3142865.1"/>
    </source>
</evidence>
<feature type="transmembrane region" description="Helical" evidence="9">
    <location>
        <begin position="53"/>
        <end position="76"/>
    </location>
</feature>
<name>A0ABV7GS68_9RHOB</name>
<organism evidence="11 12">
    <name type="scientific">Psychromarinibacter halotolerans</name>
    <dbReference type="NCBI Taxonomy" id="1775175"/>
    <lineage>
        <taxon>Bacteria</taxon>
        <taxon>Pseudomonadati</taxon>
        <taxon>Pseudomonadota</taxon>
        <taxon>Alphaproteobacteria</taxon>
        <taxon>Rhodobacterales</taxon>
        <taxon>Paracoccaceae</taxon>
        <taxon>Psychromarinibacter</taxon>
    </lineage>
</organism>
<evidence type="ECO:0000256" key="8">
    <source>
        <dbReference type="ARBA" id="ARBA00038436"/>
    </source>
</evidence>
<keyword evidence="12" id="KW-1185">Reference proteome</keyword>
<accession>A0ABV7GS68</accession>
<feature type="transmembrane region" description="Helical" evidence="9">
    <location>
        <begin position="213"/>
        <end position="234"/>
    </location>
</feature>
<dbReference type="EMBL" id="JBHRTB010000010">
    <property type="protein sequence ID" value="MFC3142865.1"/>
    <property type="molecule type" value="Genomic_DNA"/>
</dbReference>
<evidence type="ECO:0000256" key="9">
    <source>
        <dbReference type="RuleBase" id="RU369079"/>
    </source>
</evidence>
<dbReference type="RefSeq" id="WP_275632848.1">
    <property type="nucleotide sequence ID" value="NZ_JARGYD010000004.1"/>
</dbReference>
<keyword evidence="3" id="KW-1003">Cell membrane</keyword>
<evidence type="ECO:0000256" key="3">
    <source>
        <dbReference type="ARBA" id="ARBA00022475"/>
    </source>
</evidence>
<dbReference type="InterPro" id="IPR007387">
    <property type="entry name" value="TRAP_DctQ"/>
</dbReference>
<comment type="subcellular location">
    <subcellularLocation>
        <location evidence="1 9">Cell inner membrane</location>
        <topology evidence="1 9">Multi-pass membrane protein</topology>
    </subcellularLocation>
</comment>
<evidence type="ECO:0000256" key="1">
    <source>
        <dbReference type="ARBA" id="ARBA00004429"/>
    </source>
</evidence>
<comment type="caution">
    <text evidence="9">Lacks conserved residue(s) required for the propagation of feature annotation.</text>
</comment>
<comment type="subunit">
    <text evidence="9">The complex comprises the extracytoplasmic solute receptor protein and the two transmembrane proteins.</text>
</comment>
<keyword evidence="4 9" id="KW-0997">Cell inner membrane</keyword>
<evidence type="ECO:0000313" key="12">
    <source>
        <dbReference type="Proteomes" id="UP001595632"/>
    </source>
</evidence>
<reference evidence="12" key="1">
    <citation type="journal article" date="2019" name="Int. J. Syst. Evol. Microbiol.">
        <title>The Global Catalogue of Microorganisms (GCM) 10K type strain sequencing project: providing services to taxonomists for standard genome sequencing and annotation.</title>
        <authorList>
            <consortium name="The Broad Institute Genomics Platform"/>
            <consortium name="The Broad Institute Genome Sequencing Center for Infectious Disease"/>
            <person name="Wu L."/>
            <person name="Ma J."/>
        </authorList>
    </citation>
    <scope>NUCLEOTIDE SEQUENCE [LARGE SCALE GENOMIC DNA]</scope>
    <source>
        <strain evidence="12">KCTC 52366</strain>
    </source>
</reference>
<gene>
    <name evidence="11" type="ORF">ACFOGP_09105</name>
</gene>
<feature type="transmembrane region" description="Helical" evidence="9">
    <location>
        <begin position="135"/>
        <end position="151"/>
    </location>
</feature>
<sequence length="273" mass="30380">MEQQSVWLGSLRGPVRMAAIGMTALACLIAAYLILGQIFGYSDVGMYEMLRPAGRPVVAAMLIALALSLVLASVYLSDTRGSIETEPAGFFDIVSLICGRLAMLSVVFIVVVMFYEVCARYLFEKPTLWANEMSLWIAGFLFLLAGLYAMQQRSHIRIYIIYDIMPRWAQKTADCISVLLIWIFAVSLVWGGYNEARDKILRMEAFGTAWDPPIPATIKLGILVIITLVAIQALSNLIADWNKAPEHHSPADEIDETEIENIKATLREDTRNG</sequence>
<evidence type="ECO:0000259" key="10">
    <source>
        <dbReference type="Pfam" id="PF04290"/>
    </source>
</evidence>
<feature type="transmembrane region" description="Helical" evidence="9">
    <location>
        <begin position="20"/>
        <end position="41"/>
    </location>
</feature>